<dbReference type="InterPro" id="IPR019734">
    <property type="entry name" value="TPR_rpt"/>
</dbReference>
<feature type="repeat" description="TPR" evidence="1">
    <location>
        <begin position="34"/>
        <end position="67"/>
    </location>
</feature>
<feature type="chain" id="PRO_5012545867" evidence="3">
    <location>
        <begin position="21"/>
        <end position="176"/>
    </location>
</feature>
<organism evidence="4 5">
    <name type="scientific">Parasphingorhabdus marina DSM 22363</name>
    <dbReference type="NCBI Taxonomy" id="1123272"/>
    <lineage>
        <taxon>Bacteria</taxon>
        <taxon>Pseudomonadati</taxon>
        <taxon>Pseudomonadota</taxon>
        <taxon>Alphaproteobacteria</taxon>
        <taxon>Sphingomonadales</taxon>
        <taxon>Sphingomonadaceae</taxon>
        <taxon>Parasphingorhabdus</taxon>
    </lineage>
</organism>
<dbReference type="STRING" id="1123272.SAMN02745824_2748"/>
<dbReference type="InterPro" id="IPR011990">
    <property type="entry name" value="TPR-like_helical_dom_sf"/>
</dbReference>
<feature type="compositionally biased region" description="Basic and acidic residues" evidence="2">
    <location>
        <begin position="165"/>
        <end position="176"/>
    </location>
</feature>
<dbReference type="AlphaFoldDB" id="A0A1N6GAR7"/>
<evidence type="ECO:0000256" key="2">
    <source>
        <dbReference type="SAM" id="MobiDB-lite"/>
    </source>
</evidence>
<keyword evidence="5" id="KW-1185">Reference proteome</keyword>
<dbReference type="EMBL" id="FSQW01000002">
    <property type="protein sequence ID" value="SIO04608.1"/>
    <property type="molecule type" value="Genomic_DNA"/>
</dbReference>
<accession>A0A1N6GAR7</accession>
<keyword evidence="3" id="KW-0732">Signal</keyword>
<sequence length="176" mass="18823">MRFSPAVLAVSLVFATVSSASFGQSADIEIKPRSVELLKLGEKAQNKGNLQLATDLYETSLAVDPRNGSAFVALAQIARAQKLPGKAIRLYREALILDPNNLDALAGQGEALVQRGAVEKAKLNLSRLKTVCRGRCDQTRQLSSVIVASEKKPVMSAQAVTPKPKVGEEKPVSETP</sequence>
<dbReference type="SUPFAM" id="SSF48452">
    <property type="entry name" value="TPR-like"/>
    <property type="match status" value="1"/>
</dbReference>
<name>A0A1N6GAR7_9SPHN</name>
<keyword evidence="1" id="KW-0802">TPR repeat</keyword>
<proteinExistence type="predicted"/>
<dbReference type="Proteomes" id="UP000185192">
    <property type="component" value="Unassembled WGS sequence"/>
</dbReference>
<evidence type="ECO:0000256" key="1">
    <source>
        <dbReference type="PROSITE-ProRule" id="PRU00339"/>
    </source>
</evidence>
<evidence type="ECO:0000256" key="3">
    <source>
        <dbReference type="SAM" id="SignalP"/>
    </source>
</evidence>
<gene>
    <name evidence="4" type="ORF">SAMN02745824_2748</name>
</gene>
<evidence type="ECO:0000313" key="5">
    <source>
        <dbReference type="Proteomes" id="UP000185192"/>
    </source>
</evidence>
<feature type="signal peptide" evidence="3">
    <location>
        <begin position="1"/>
        <end position="20"/>
    </location>
</feature>
<dbReference type="OrthoDB" id="8480982at2"/>
<dbReference type="PROSITE" id="PS50005">
    <property type="entry name" value="TPR"/>
    <property type="match status" value="2"/>
</dbReference>
<evidence type="ECO:0000313" key="4">
    <source>
        <dbReference type="EMBL" id="SIO04608.1"/>
    </source>
</evidence>
<feature type="repeat" description="TPR" evidence="1">
    <location>
        <begin position="68"/>
        <end position="101"/>
    </location>
</feature>
<feature type="region of interest" description="Disordered" evidence="2">
    <location>
        <begin position="153"/>
        <end position="176"/>
    </location>
</feature>
<dbReference type="Pfam" id="PF13432">
    <property type="entry name" value="TPR_16"/>
    <property type="match status" value="1"/>
</dbReference>
<dbReference type="Gene3D" id="1.25.40.10">
    <property type="entry name" value="Tetratricopeptide repeat domain"/>
    <property type="match status" value="1"/>
</dbReference>
<reference evidence="5" key="1">
    <citation type="submission" date="2016-11" db="EMBL/GenBank/DDBJ databases">
        <authorList>
            <person name="Varghese N."/>
            <person name="Submissions S."/>
        </authorList>
    </citation>
    <scope>NUCLEOTIDE SEQUENCE [LARGE SCALE GENOMIC DNA]</scope>
    <source>
        <strain evidence="5">DSM 22363</strain>
    </source>
</reference>
<protein>
    <submittedName>
        <fullName evidence="4">Tetratricopeptide repeat-containing protein</fullName>
    </submittedName>
</protein>
<dbReference type="SMART" id="SM00028">
    <property type="entry name" value="TPR"/>
    <property type="match status" value="2"/>
</dbReference>
<dbReference type="RefSeq" id="WP_074205727.1">
    <property type="nucleotide sequence ID" value="NZ_FSQW01000002.1"/>
</dbReference>